<dbReference type="InterPro" id="IPR011701">
    <property type="entry name" value="MFS"/>
</dbReference>
<dbReference type="GO" id="GO:0046677">
    <property type="term" value="P:response to antibiotic"/>
    <property type="evidence" value="ECO:0007669"/>
    <property type="project" value="UniProtKB-KW"/>
</dbReference>
<dbReference type="PANTHER" id="PTHR42718:SF39">
    <property type="entry name" value="ACTINORHODIN TRANSPORTER-RELATED"/>
    <property type="match status" value="1"/>
</dbReference>
<sequence length="481" mass="48559">MSTAAPETERADPARAVVAHPLRKLALGAILLAEIMDLLDTTIVNVAAPGIRAALGGGTSQIQWVSAAYTLAFAMLLITGARLGDLVGRKRMFLLGTLGFTLCSALCAAATGAGMLIGARACQGAFAALVIPQGLGIIRAVFPAEELGRAFGAFGPVLGLSSVAGPTLGGLLLGSDLWGTGWRMIFLINLPVGLAAALIGARAIPADHGTAGARRLDLPGVAVLSAAMVLLVYPLIQGRELGWPAWTFASMAGSLPLFAGFAALQRRRAATGRAPLVEPSLFRGRAFPSAVLVVALFSAAVSGLMLALTLTLQLGAHWTALHAGLTFIPMSVGIVGGAVASGAALGPRFGRRVIHAGAVVMSLGALALAASLTHWGLPVTTWELLPALLVTGAGMGLLMGPLFDIALAGVAPEESGSASGVLNALQQLGGSVGVAALGTAFLSWSPTHGPIPAAAWTLTCVAGVLALVALFTFALPRGGNR</sequence>
<dbReference type="CDD" id="cd17321">
    <property type="entry name" value="MFS_MMR_MDR_like"/>
    <property type="match status" value="1"/>
</dbReference>
<feature type="transmembrane region" description="Helical" evidence="6">
    <location>
        <begin position="384"/>
        <end position="407"/>
    </location>
</feature>
<dbReference type="InterPro" id="IPR020846">
    <property type="entry name" value="MFS_dom"/>
</dbReference>
<protein>
    <submittedName>
        <fullName evidence="8">MFS transporter</fullName>
    </submittedName>
</protein>
<feature type="domain" description="Major facilitator superfamily (MFS) profile" evidence="7">
    <location>
        <begin position="26"/>
        <end position="480"/>
    </location>
</feature>
<dbReference type="AlphaFoldDB" id="A0A2X0K5X4"/>
<reference evidence="8 9" key="1">
    <citation type="submission" date="2018-06" db="EMBL/GenBank/DDBJ databases">
        <title>Streptacidiphilus pinicola sp. nov., isolated from pine grove soil.</title>
        <authorList>
            <person name="Roh S.G."/>
            <person name="Park S."/>
            <person name="Kim M.-K."/>
            <person name="Yun B.-R."/>
            <person name="Park J."/>
            <person name="Kim M.J."/>
            <person name="Kim Y.S."/>
            <person name="Kim S.B."/>
        </authorList>
    </citation>
    <scope>NUCLEOTIDE SEQUENCE [LARGE SCALE GENOMIC DNA]</scope>
    <source>
        <strain evidence="8 9">MMS16-CNU450</strain>
    </source>
</reference>
<feature type="transmembrane region" description="Helical" evidence="6">
    <location>
        <begin position="154"/>
        <end position="173"/>
    </location>
</feature>
<feature type="transmembrane region" description="Helical" evidence="6">
    <location>
        <begin position="353"/>
        <end position="372"/>
    </location>
</feature>
<evidence type="ECO:0000256" key="1">
    <source>
        <dbReference type="ARBA" id="ARBA00004651"/>
    </source>
</evidence>
<evidence type="ECO:0000256" key="3">
    <source>
        <dbReference type="ARBA" id="ARBA00022989"/>
    </source>
</evidence>
<dbReference type="GO" id="GO:0005886">
    <property type="term" value="C:plasma membrane"/>
    <property type="evidence" value="ECO:0007669"/>
    <property type="project" value="UniProtKB-SubCell"/>
</dbReference>
<dbReference type="InterPro" id="IPR036259">
    <property type="entry name" value="MFS_trans_sf"/>
</dbReference>
<feature type="transmembrane region" description="Helical" evidence="6">
    <location>
        <begin position="93"/>
        <end position="117"/>
    </location>
</feature>
<keyword evidence="3 6" id="KW-1133">Transmembrane helix</keyword>
<dbReference type="PANTHER" id="PTHR42718">
    <property type="entry name" value="MAJOR FACILITATOR SUPERFAMILY MULTIDRUG TRANSPORTER MFSC"/>
    <property type="match status" value="1"/>
</dbReference>
<keyword evidence="2 6" id="KW-0812">Transmembrane</keyword>
<dbReference type="PROSITE" id="PS50850">
    <property type="entry name" value="MFS"/>
    <property type="match status" value="1"/>
</dbReference>
<dbReference type="EMBL" id="QKYN01000098">
    <property type="protein sequence ID" value="RAG82979.1"/>
    <property type="molecule type" value="Genomic_DNA"/>
</dbReference>
<feature type="transmembrane region" description="Helical" evidence="6">
    <location>
        <begin position="123"/>
        <end position="142"/>
    </location>
</feature>
<feature type="transmembrane region" description="Helical" evidence="6">
    <location>
        <begin position="428"/>
        <end position="447"/>
    </location>
</feature>
<keyword evidence="9" id="KW-1185">Reference proteome</keyword>
<comment type="subcellular location">
    <subcellularLocation>
        <location evidence="1">Cell membrane</location>
        <topology evidence="1">Multi-pass membrane protein</topology>
    </subcellularLocation>
</comment>
<evidence type="ECO:0000313" key="9">
    <source>
        <dbReference type="Proteomes" id="UP000248889"/>
    </source>
</evidence>
<evidence type="ECO:0000256" key="4">
    <source>
        <dbReference type="ARBA" id="ARBA00023136"/>
    </source>
</evidence>
<gene>
    <name evidence="8" type="ORF">DN069_24835</name>
</gene>
<name>A0A2X0K5X4_9ACTN</name>
<proteinExistence type="predicted"/>
<organism evidence="8 9">
    <name type="scientific">Streptacidiphilus pinicola</name>
    <dbReference type="NCBI Taxonomy" id="2219663"/>
    <lineage>
        <taxon>Bacteria</taxon>
        <taxon>Bacillati</taxon>
        <taxon>Actinomycetota</taxon>
        <taxon>Actinomycetes</taxon>
        <taxon>Kitasatosporales</taxon>
        <taxon>Streptomycetaceae</taxon>
        <taxon>Streptacidiphilus</taxon>
    </lineage>
</organism>
<feature type="transmembrane region" description="Helical" evidence="6">
    <location>
        <begin position="453"/>
        <end position="475"/>
    </location>
</feature>
<dbReference type="OrthoDB" id="3846393at2"/>
<evidence type="ECO:0000313" key="8">
    <source>
        <dbReference type="EMBL" id="RAG82979.1"/>
    </source>
</evidence>
<evidence type="ECO:0000256" key="2">
    <source>
        <dbReference type="ARBA" id="ARBA00022692"/>
    </source>
</evidence>
<dbReference type="SUPFAM" id="SSF103473">
    <property type="entry name" value="MFS general substrate transporter"/>
    <property type="match status" value="1"/>
</dbReference>
<evidence type="ECO:0000256" key="5">
    <source>
        <dbReference type="ARBA" id="ARBA00023251"/>
    </source>
</evidence>
<dbReference type="Proteomes" id="UP000248889">
    <property type="component" value="Unassembled WGS sequence"/>
</dbReference>
<keyword evidence="5" id="KW-0046">Antibiotic resistance</keyword>
<dbReference type="RefSeq" id="WP_111504444.1">
    <property type="nucleotide sequence ID" value="NZ_QKYN01000098.1"/>
</dbReference>
<dbReference type="Gene3D" id="1.20.1720.10">
    <property type="entry name" value="Multidrug resistance protein D"/>
    <property type="match status" value="1"/>
</dbReference>
<feature type="transmembrane region" description="Helical" evidence="6">
    <location>
        <begin position="285"/>
        <end position="308"/>
    </location>
</feature>
<dbReference type="Gene3D" id="1.20.1250.20">
    <property type="entry name" value="MFS general substrate transporter like domains"/>
    <property type="match status" value="1"/>
</dbReference>
<dbReference type="Pfam" id="PF07690">
    <property type="entry name" value="MFS_1"/>
    <property type="match status" value="1"/>
</dbReference>
<dbReference type="GO" id="GO:0022857">
    <property type="term" value="F:transmembrane transporter activity"/>
    <property type="evidence" value="ECO:0007669"/>
    <property type="project" value="InterPro"/>
</dbReference>
<evidence type="ECO:0000259" key="7">
    <source>
        <dbReference type="PROSITE" id="PS50850"/>
    </source>
</evidence>
<feature type="transmembrane region" description="Helical" evidence="6">
    <location>
        <begin position="320"/>
        <end position="346"/>
    </location>
</feature>
<feature type="transmembrane region" description="Helical" evidence="6">
    <location>
        <begin position="242"/>
        <end position="264"/>
    </location>
</feature>
<feature type="transmembrane region" description="Helical" evidence="6">
    <location>
        <begin position="185"/>
        <end position="204"/>
    </location>
</feature>
<feature type="transmembrane region" description="Helical" evidence="6">
    <location>
        <begin position="216"/>
        <end position="236"/>
    </location>
</feature>
<feature type="transmembrane region" description="Helical" evidence="6">
    <location>
        <begin position="62"/>
        <end position="81"/>
    </location>
</feature>
<comment type="caution">
    <text evidence="8">The sequence shown here is derived from an EMBL/GenBank/DDBJ whole genome shotgun (WGS) entry which is preliminary data.</text>
</comment>
<accession>A0A2X0K5X4</accession>
<keyword evidence="4 6" id="KW-0472">Membrane</keyword>
<evidence type="ECO:0000256" key="6">
    <source>
        <dbReference type="SAM" id="Phobius"/>
    </source>
</evidence>